<evidence type="ECO:0000256" key="2">
    <source>
        <dbReference type="ARBA" id="ARBA00022490"/>
    </source>
</evidence>
<proteinExistence type="predicted"/>
<comment type="caution">
    <text evidence="5">The sequence shown here is derived from an EMBL/GenBank/DDBJ whole genome shotgun (WGS) entry which is preliminary data.</text>
</comment>
<evidence type="ECO:0000256" key="1">
    <source>
        <dbReference type="ARBA" id="ARBA00004245"/>
    </source>
</evidence>
<keyword evidence="3" id="KW-0206">Cytoskeleton</keyword>
<sequence>MNLRVNSHKQAKEIERCKAIARELAEGLIQSENDSITRERADALERQAVEKQLTNDRERAIFLQKQIEELKQKELKAQALSREEEQLIQKKAFLSELEAEREARARKIEQRECGRALLRQHNAALRRRSRQVSWDNCPMKTWLSFRFLIAT</sequence>
<dbReference type="GO" id="GO:0006915">
    <property type="term" value="P:apoptotic process"/>
    <property type="evidence" value="ECO:0007669"/>
    <property type="project" value="TreeGrafter"/>
</dbReference>
<dbReference type="AlphaFoldDB" id="A0A3S5ABB5"/>
<evidence type="ECO:0000313" key="6">
    <source>
        <dbReference type="Proteomes" id="UP000784294"/>
    </source>
</evidence>
<keyword evidence="6" id="KW-1185">Reference proteome</keyword>
<feature type="coiled-coil region" evidence="4">
    <location>
        <begin position="53"/>
        <end position="100"/>
    </location>
</feature>
<comment type="subcellular location">
    <subcellularLocation>
        <location evidence="1">Cytoplasm</location>
        <location evidence="1">Cytoskeleton</location>
    </subcellularLocation>
</comment>
<reference evidence="5" key="1">
    <citation type="submission" date="2018-11" db="EMBL/GenBank/DDBJ databases">
        <authorList>
            <consortium name="Pathogen Informatics"/>
        </authorList>
    </citation>
    <scope>NUCLEOTIDE SEQUENCE</scope>
</reference>
<organism evidence="5 6">
    <name type="scientific">Protopolystoma xenopodis</name>
    <dbReference type="NCBI Taxonomy" id="117903"/>
    <lineage>
        <taxon>Eukaryota</taxon>
        <taxon>Metazoa</taxon>
        <taxon>Spiralia</taxon>
        <taxon>Lophotrochozoa</taxon>
        <taxon>Platyhelminthes</taxon>
        <taxon>Monogenea</taxon>
        <taxon>Polyopisthocotylea</taxon>
        <taxon>Polystomatidea</taxon>
        <taxon>Polystomatidae</taxon>
        <taxon>Protopolystoma</taxon>
    </lineage>
</organism>
<evidence type="ECO:0008006" key="7">
    <source>
        <dbReference type="Google" id="ProtNLM"/>
    </source>
</evidence>
<keyword evidence="4" id="KW-0175">Coiled coil</keyword>
<name>A0A3S5ABB5_9PLAT</name>
<dbReference type="EMBL" id="CAAALY010068843">
    <property type="protein sequence ID" value="VEL24652.1"/>
    <property type="molecule type" value="Genomic_DNA"/>
</dbReference>
<evidence type="ECO:0000313" key="5">
    <source>
        <dbReference type="EMBL" id="VEL24652.1"/>
    </source>
</evidence>
<dbReference type="PANTHER" id="PTHR31183:SF2">
    <property type="entry name" value="TRICHOPLEIN KERATIN FILAMENT-BINDING PROTEIN"/>
    <property type="match status" value="1"/>
</dbReference>
<dbReference type="InterPro" id="IPR043596">
    <property type="entry name" value="CFAP53/TCHP"/>
</dbReference>
<evidence type="ECO:0000256" key="3">
    <source>
        <dbReference type="ARBA" id="ARBA00023212"/>
    </source>
</evidence>
<dbReference type="Proteomes" id="UP000784294">
    <property type="component" value="Unassembled WGS sequence"/>
</dbReference>
<gene>
    <name evidence="5" type="ORF">PXEA_LOCUS18092</name>
</gene>
<keyword evidence="2" id="KW-0963">Cytoplasm</keyword>
<evidence type="ECO:0000256" key="4">
    <source>
        <dbReference type="SAM" id="Coils"/>
    </source>
</evidence>
<protein>
    <recommendedName>
        <fullName evidence="7">Trichohyalin-plectin-homology domain-containing protein</fullName>
    </recommendedName>
</protein>
<dbReference type="PANTHER" id="PTHR31183">
    <property type="entry name" value="TRICHOPLEIN KERATIN FILAMENT-BINDING PROTEIN FAMILY MEMBER"/>
    <property type="match status" value="1"/>
</dbReference>
<dbReference type="GO" id="GO:0045095">
    <property type="term" value="C:keratin filament"/>
    <property type="evidence" value="ECO:0007669"/>
    <property type="project" value="TreeGrafter"/>
</dbReference>
<accession>A0A3S5ABB5</accession>